<dbReference type="InterPro" id="IPR036388">
    <property type="entry name" value="WH-like_DNA-bd_sf"/>
</dbReference>
<dbReference type="InterPro" id="IPR008920">
    <property type="entry name" value="TF_FadR/GntR_C"/>
</dbReference>
<dbReference type="Gene3D" id="1.20.120.530">
    <property type="entry name" value="GntR ligand-binding domain-like"/>
    <property type="match status" value="1"/>
</dbReference>
<evidence type="ECO:0000256" key="2">
    <source>
        <dbReference type="ARBA" id="ARBA00023125"/>
    </source>
</evidence>
<dbReference type="AlphaFoldDB" id="A0A4R1N3P6"/>
<reference evidence="5 6" key="1">
    <citation type="submission" date="2019-03" db="EMBL/GenBank/DDBJ databases">
        <title>Genomic Encyclopedia of Archaeal and Bacterial Type Strains, Phase II (KMG-II): from individual species to whole genera.</title>
        <authorList>
            <person name="Goeker M."/>
        </authorList>
    </citation>
    <scope>NUCLEOTIDE SEQUENCE [LARGE SCALE GENOMIC DNA]</scope>
    <source>
        <strain evidence="5 6">DSM 26433</strain>
    </source>
</reference>
<organism evidence="5 6">
    <name type="scientific">Shimia isoporae</name>
    <dbReference type="NCBI Taxonomy" id="647720"/>
    <lineage>
        <taxon>Bacteria</taxon>
        <taxon>Pseudomonadati</taxon>
        <taxon>Pseudomonadota</taxon>
        <taxon>Alphaproteobacteria</taxon>
        <taxon>Rhodobacterales</taxon>
        <taxon>Roseobacteraceae</taxon>
    </lineage>
</organism>
<dbReference type="Pfam" id="PF00392">
    <property type="entry name" value="GntR"/>
    <property type="match status" value="1"/>
</dbReference>
<dbReference type="PANTHER" id="PTHR43537">
    <property type="entry name" value="TRANSCRIPTIONAL REGULATOR, GNTR FAMILY"/>
    <property type="match status" value="1"/>
</dbReference>
<dbReference type="EMBL" id="SMGR01000002">
    <property type="protein sequence ID" value="TCL01155.1"/>
    <property type="molecule type" value="Genomic_DNA"/>
</dbReference>
<dbReference type="PANTHER" id="PTHR43537:SF24">
    <property type="entry name" value="GLUCONATE OPERON TRANSCRIPTIONAL REPRESSOR"/>
    <property type="match status" value="1"/>
</dbReference>
<dbReference type="RefSeq" id="WP_132860497.1">
    <property type="nucleotide sequence ID" value="NZ_SMGR01000002.1"/>
</dbReference>
<keyword evidence="3" id="KW-0804">Transcription</keyword>
<comment type="caution">
    <text evidence="5">The sequence shown here is derived from an EMBL/GenBank/DDBJ whole genome shotgun (WGS) entry which is preliminary data.</text>
</comment>
<dbReference type="InterPro" id="IPR000524">
    <property type="entry name" value="Tscrpt_reg_HTH_GntR"/>
</dbReference>
<dbReference type="PROSITE" id="PS50949">
    <property type="entry name" value="HTH_GNTR"/>
    <property type="match status" value="1"/>
</dbReference>
<dbReference type="SMART" id="SM00895">
    <property type="entry name" value="FCD"/>
    <property type="match status" value="1"/>
</dbReference>
<evidence type="ECO:0000313" key="6">
    <source>
        <dbReference type="Proteomes" id="UP000295673"/>
    </source>
</evidence>
<keyword evidence="1" id="KW-0805">Transcription regulation</keyword>
<accession>A0A4R1N3P6</accession>
<evidence type="ECO:0000259" key="4">
    <source>
        <dbReference type="PROSITE" id="PS50949"/>
    </source>
</evidence>
<keyword evidence="6" id="KW-1185">Reference proteome</keyword>
<gene>
    <name evidence="5" type="ORF">BXY66_2464</name>
</gene>
<dbReference type="OrthoDB" id="8638122at2"/>
<evidence type="ECO:0000256" key="1">
    <source>
        <dbReference type="ARBA" id="ARBA00023015"/>
    </source>
</evidence>
<dbReference type="SUPFAM" id="SSF46785">
    <property type="entry name" value="Winged helix' DNA-binding domain"/>
    <property type="match status" value="1"/>
</dbReference>
<name>A0A4R1N3P6_9RHOB</name>
<dbReference type="GO" id="GO:0003677">
    <property type="term" value="F:DNA binding"/>
    <property type="evidence" value="ECO:0007669"/>
    <property type="project" value="UniProtKB-KW"/>
</dbReference>
<dbReference type="InterPro" id="IPR011711">
    <property type="entry name" value="GntR_C"/>
</dbReference>
<sequence length="231" mass="26211">MTSIYENMRDRLVNGHFKPEQRLKATELGDELGCSASAMRETLFRLSTVGLVDFQEQRGFRLPASSLQLQQELTQMRILLECEGACLSIRFGDLGWEARLTAAHHKLRHIESRVEEGTTDRQTLILWTQAELEFHQTLLEACGSSLLLSLHEMVYQQFRQQLITTDRMFVFVPENIDQHQGIIDAALARDEALVCNRITAHLSRSLVDANTAPLTVSLEARRQALGMSSSR</sequence>
<dbReference type="GO" id="GO:0003700">
    <property type="term" value="F:DNA-binding transcription factor activity"/>
    <property type="evidence" value="ECO:0007669"/>
    <property type="project" value="InterPro"/>
</dbReference>
<proteinExistence type="predicted"/>
<dbReference type="InterPro" id="IPR036390">
    <property type="entry name" value="WH_DNA-bd_sf"/>
</dbReference>
<keyword evidence="2" id="KW-0238">DNA-binding</keyword>
<dbReference type="Pfam" id="PF07729">
    <property type="entry name" value="FCD"/>
    <property type="match status" value="1"/>
</dbReference>
<evidence type="ECO:0000256" key="3">
    <source>
        <dbReference type="ARBA" id="ARBA00023163"/>
    </source>
</evidence>
<dbReference type="Proteomes" id="UP000295673">
    <property type="component" value="Unassembled WGS sequence"/>
</dbReference>
<dbReference type="Gene3D" id="1.10.10.10">
    <property type="entry name" value="Winged helix-like DNA-binding domain superfamily/Winged helix DNA-binding domain"/>
    <property type="match status" value="1"/>
</dbReference>
<protein>
    <submittedName>
        <fullName evidence="5">GntR family transcriptional regulator</fullName>
    </submittedName>
</protein>
<evidence type="ECO:0000313" key="5">
    <source>
        <dbReference type="EMBL" id="TCL01155.1"/>
    </source>
</evidence>
<feature type="domain" description="HTH gntR-type" evidence="4">
    <location>
        <begin position="1"/>
        <end position="65"/>
    </location>
</feature>
<dbReference type="SUPFAM" id="SSF48008">
    <property type="entry name" value="GntR ligand-binding domain-like"/>
    <property type="match status" value="1"/>
</dbReference>